<feature type="region of interest" description="Disordered" evidence="1">
    <location>
        <begin position="561"/>
        <end position="687"/>
    </location>
</feature>
<feature type="compositionally biased region" description="Polar residues" evidence="1">
    <location>
        <begin position="898"/>
        <end position="916"/>
    </location>
</feature>
<dbReference type="KEGG" id="tut:107371190"/>
<keyword evidence="3" id="KW-1185">Reference proteome</keyword>
<feature type="compositionally biased region" description="Basic and acidic residues" evidence="1">
    <location>
        <begin position="322"/>
        <end position="338"/>
    </location>
</feature>
<feature type="compositionally biased region" description="Polar residues" evidence="1">
    <location>
        <begin position="415"/>
        <end position="445"/>
    </location>
</feature>
<dbReference type="AlphaFoldDB" id="T1JXV4"/>
<feature type="region of interest" description="Disordered" evidence="1">
    <location>
        <begin position="724"/>
        <end position="743"/>
    </location>
</feature>
<feature type="compositionally biased region" description="Polar residues" evidence="1">
    <location>
        <begin position="108"/>
        <end position="123"/>
    </location>
</feature>
<gene>
    <name evidence="2" type="primary">107371190</name>
</gene>
<feature type="compositionally biased region" description="Acidic residues" evidence="1">
    <location>
        <begin position="297"/>
        <end position="312"/>
    </location>
</feature>
<feature type="region of interest" description="Disordered" evidence="1">
    <location>
        <begin position="195"/>
        <end position="241"/>
    </location>
</feature>
<dbReference type="OrthoDB" id="751084at2759"/>
<feature type="region of interest" description="Disordered" evidence="1">
    <location>
        <begin position="265"/>
        <end position="450"/>
    </location>
</feature>
<feature type="compositionally biased region" description="Polar residues" evidence="1">
    <location>
        <begin position="598"/>
        <end position="614"/>
    </location>
</feature>
<evidence type="ECO:0000313" key="3">
    <source>
        <dbReference type="Proteomes" id="UP000015104"/>
    </source>
</evidence>
<feature type="compositionally biased region" description="Acidic residues" evidence="1">
    <location>
        <begin position="641"/>
        <end position="650"/>
    </location>
</feature>
<feature type="compositionally biased region" description="Basic and acidic residues" evidence="1">
    <location>
        <begin position="502"/>
        <end position="514"/>
    </location>
</feature>
<dbReference type="HOGENOM" id="CLU_281916_0_0_1"/>
<evidence type="ECO:0000313" key="2">
    <source>
        <dbReference type="EnsemblMetazoa" id="tetur02g13380.1"/>
    </source>
</evidence>
<reference evidence="3" key="1">
    <citation type="submission" date="2011-08" db="EMBL/GenBank/DDBJ databases">
        <authorList>
            <person name="Rombauts S."/>
        </authorList>
    </citation>
    <scope>NUCLEOTIDE SEQUENCE</scope>
    <source>
        <strain evidence="3">London</strain>
    </source>
</reference>
<feature type="compositionally biased region" description="Acidic residues" evidence="1">
    <location>
        <begin position="472"/>
        <end position="481"/>
    </location>
</feature>
<dbReference type="EnsemblMetazoa" id="tetur02g13380.1">
    <property type="protein sequence ID" value="tetur02g13380.1"/>
    <property type="gene ID" value="tetur02g13380"/>
</dbReference>
<reference evidence="2" key="2">
    <citation type="submission" date="2015-06" db="UniProtKB">
        <authorList>
            <consortium name="EnsemblMetazoa"/>
        </authorList>
    </citation>
    <scope>IDENTIFICATION</scope>
</reference>
<dbReference type="Proteomes" id="UP000015104">
    <property type="component" value="Unassembled WGS sequence"/>
</dbReference>
<feature type="region of interest" description="Disordered" evidence="1">
    <location>
        <begin position="837"/>
        <end position="927"/>
    </location>
</feature>
<dbReference type="OMA" id="VNNKFMA"/>
<sequence>METTSGADQPFYLNDAETVTSDHLRSSDMRSLGDNVKLLAVIENLGSDLVSKSENAYKKIDEIDWESEVKSVAVKNLINEFQMLADSQFIENRIYDEDTIDVHGEISENPNADSSDNNKSSPDQKILPIIHECISNSLQFIDEKFDLPSTQTRQQNESDEEEDYVKEALAKAYENNPFNKTPLPSIIGSKEFFNQPLFNEGGNQTTETNPEYYSEPSDKFSDDNGELESQDSDEEEQNLFTTINDSIVNYPLNSSSLQTEKKLAGKDEVGILNGSKFSGGQKAETERKAIEKKPESLMDEFSDDDDEDDDDLFTTASSKVRTPIDKIRHNVQNTKEEKADEESKDTKVSIKKPSSNASEPIKSVRNSSARAESDDSSDDSLFNDFKSKLSKMLTNKPTDDKSDSKRVSREIRPPSISSTSSKDATARASTVQSHNNSSEKNLFSETSDDEKDDLFEIKNKSIAPSLVKKISDDDDDDDDDLFATVSSKVGSPIEKISHNVKNTKEEKADEESKVMEVANNIPSTNASEPIKSVLNNSTRTESDDSSDDSLFNDFKSKLSKILTNKPTNDKSDFRRVSKVIRPPSTSSTPSKDYAARASTVQSHNNSSEKNLFSETSDDEKDNFFENKNKSIASSIVKKIPDDDDDDDDDLFTTASPKVRPPIPKIRNNVKNTKEEKEDENSKVMKDPLAIQSIETSEQIKSAVNAASITLDDNDGDDDDLFKTVSVNVRPPTPKKRHNVKNTKEEIADEAKVMKVPLDIQSIKASEQIKPALNAASITLDDSDDDDDDLFKTVSPKVWPPIPKKRHNVKNNEEKADEESKVMKVPLDIQSIKTSEQIKSAVNAASSRLDDSDEDDDDLFKTVSVNVRPPTPKKRHNVKNTKEEKADEESQVMEVAINVPSSNASEPIKSVLNSSTRTESDDSSDDSLFNDFKSKFSKMLINKPTSAKSDFERETPVIRPPSTSSTSSKDYAVKKSTVQSHNILSEKNLFSETSDDEIDDLFEIKNKSIAPSIIKKFPDDDDEDDDDLFKTVSPKVRPPIPKIRHNVKNAKEDKADEESKVMKVPLNIQSTKTSEQIKSAVNAASSTLDEDDEDDDDLFTTAFAKIRRPNS</sequence>
<feature type="compositionally biased region" description="Basic and acidic residues" evidence="1">
    <location>
        <begin position="397"/>
        <end position="412"/>
    </location>
</feature>
<feature type="region of interest" description="Disordered" evidence="1">
    <location>
        <begin position="104"/>
        <end position="123"/>
    </location>
</feature>
<proteinExistence type="predicted"/>
<feature type="region of interest" description="Disordered" evidence="1">
    <location>
        <begin position="465"/>
        <end position="549"/>
    </location>
</feature>
<dbReference type="EMBL" id="CAEY01000835">
    <property type="status" value="NOT_ANNOTATED_CDS"/>
    <property type="molecule type" value="Genomic_DNA"/>
</dbReference>
<accession>T1JXV4</accession>
<feature type="compositionally biased region" description="Polar residues" evidence="1">
    <location>
        <begin position="520"/>
        <end position="539"/>
    </location>
</feature>
<dbReference type="STRING" id="32264.T1JXV4"/>
<feature type="region of interest" description="Disordered" evidence="1">
    <location>
        <begin position="792"/>
        <end position="822"/>
    </location>
</feature>
<feature type="compositionally biased region" description="Acidic residues" evidence="1">
    <location>
        <begin position="223"/>
        <end position="237"/>
    </location>
</feature>
<feature type="compositionally biased region" description="Basic and acidic residues" evidence="1">
    <location>
        <begin position="671"/>
        <end position="685"/>
    </location>
</feature>
<feature type="compositionally biased region" description="Polar residues" evidence="1">
    <location>
        <begin position="201"/>
        <end position="211"/>
    </location>
</feature>
<feature type="compositionally biased region" description="Basic and acidic residues" evidence="1">
    <location>
        <begin position="809"/>
        <end position="821"/>
    </location>
</feature>
<protein>
    <recommendedName>
        <fullName evidence="4">FAM21/CAPZIP domain-containing protein</fullName>
    </recommendedName>
</protein>
<name>T1JXV4_TETUR</name>
<feature type="region of interest" description="Disordered" evidence="1">
    <location>
        <begin position="1013"/>
        <end position="1040"/>
    </location>
</feature>
<organism evidence="2 3">
    <name type="scientific">Tetranychus urticae</name>
    <name type="common">Two-spotted spider mite</name>
    <dbReference type="NCBI Taxonomy" id="32264"/>
    <lineage>
        <taxon>Eukaryota</taxon>
        <taxon>Metazoa</taxon>
        <taxon>Ecdysozoa</taxon>
        <taxon>Arthropoda</taxon>
        <taxon>Chelicerata</taxon>
        <taxon>Arachnida</taxon>
        <taxon>Acari</taxon>
        <taxon>Acariformes</taxon>
        <taxon>Trombidiformes</taxon>
        <taxon>Prostigmata</taxon>
        <taxon>Eleutherengona</taxon>
        <taxon>Raphignathae</taxon>
        <taxon>Tetranychoidea</taxon>
        <taxon>Tetranychidae</taxon>
        <taxon>Tetranychus</taxon>
    </lineage>
</organism>
<feature type="compositionally biased region" description="Basic and acidic residues" evidence="1">
    <location>
        <begin position="283"/>
        <end position="296"/>
    </location>
</feature>
<evidence type="ECO:0008006" key="4">
    <source>
        <dbReference type="Google" id="ProtNLM"/>
    </source>
</evidence>
<feature type="region of interest" description="Disordered" evidence="1">
    <location>
        <begin position="945"/>
        <end position="972"/>
    </location>
</feature>
<evidence type="ECO:0000256" key="1">
    <source>
        <dbReference type="SAM" id="MobiDB-lite"/>
    </source>
</evidence>